<sequence length="243" mass="27580">MCDTDVLECVEDNELSTPEIKVLRCNLNNATEAEQWMRSYSAETNTSWIVDYVVTKCARMVFRKVWRCQHHHRNKMTARRTTDCPAKIDIKIKKVNPNTQKNDEYLRRSTPLPAVIKLAAAHNHSTVCADSLKLLRASPETRATFEAYFEAGFTPAAAIRHHEEALALEDNSHILLANSMLNPQQRTVYYWHQEWRLAKHGPLSNPLPKLQEKLADYAAQGAVGGEHTTISHAQDPHLQGTVS</sequence>
<keyword evidence="2" id="KW-1185">Reference proteome</keyword>
<organism evidence="1 2">
    <name type="scientific">Dermacentor silvarum</name>
    <name type="common">Tick</name>
    <dbReference type="NCBI Taxonomy" id="543639"/>
    <lineage>
        <taxon>Eukaryota</taxon>
        <taxon>Metazoa</taxon>
        <taxon>Ecdysozoa</taxon>
        <taxon>Arthropoda</taxon>
        <taxon>Chelicerata</taxon>
        <taxon>Arachnida</taxon>
        <taxon>Acari</taxon>
        <taxon>Parasitiformes</taxon>
        <taxon>Ixodida</taxon>
        <taxon>Ixodoidea</taxon>
        <taxon>Ixodidae</taxon>
        <taxon>Rhipicephalinae</taxon>
        <taxon>Dermacentor</taxon>
    </lineage>
</organism>
<protein>
    <submittedName>
        <fullName evidence="1">Uncharacterized protein</fullName>
    </submittedName>
</protein>
<comment type="caution">
    <text evidence="1">The sequence shown here is derived from an EMBL/GenBank/DDBJ whole genome shotgun (WGS) entry which is preliminary data.</text>
</comment>
<evidence type="ECO:0000313" key="1">
    <source>
        <dbReference type="EMBL" id="KAH7938149.1"/>
    </source>
</evidence>
<name>A0ACB8CBB2_DERSI</name>
<accession>A0ACB8CBB2</accession>
<dbReference type="Proteomes" id="UP000821865">
    <property type="component" value="Chromosome 8"/>
</dbReference>
<gene>
    <name evidence="1" type="ORF">HPB49_020953</name>
</gene>
<proteinExistence type="predicted"/>
<reference evidence="1" key="1">
    <citation type="submission" date="2020-05" db="EMBL/GenBank/DDBJ databases">
        <title>Large-scale comparative analyses of tick genomes elucidate their genetic diversity and vector capacities.</title>
        <authorList>
            <person name="Jia N."/>
            <person name="Wang J."/>
            <person name="Shi W."/>
            <person name="Du L."/>
            <person name="Sun Y."/>
            <person name="Zhan W."/>
            <person name="Jiang J."/>
            <person name="Wang Q."/>
            <person name="Zhang B."/>
            <person name="Ji P."/>
            <person name="Sakyi L.B."/>
            <person name="Cui X."/>
            <person name="Yuan T."/>
            <person name="Jiang B."/>
            <person name="Yang W."/>
            <person name="Lam T.T.-Y."/>
            <person name="Chang Q."/>
            <person name="Ding S."/>
            <person name="Wang X."/>
            <person name="Zhu J."/>
            <person name="Ruan X."/>
            <person name="Zhao L."/>
            <person name="Wei J."/>
            <person name="Que T."/>
            <person name="Du C."/>
            <person name="Cheng J."/>
            <person name="Dai P."/>
            <person name="Han X."/>
            <person name="Huang E."/>
            <person name="Gao Y."/>
            <person name="Liu J."/>
            <person name="Shao H."/>
            <person name="Ye R."/>
            <person name="Li L."/>
            <person name="Wei W."/>
            <person name="Wang X."/>
            <person name="Wang C."/>
            <person name="Yang T."/>
            <person name="Huo Q."/>
            <person name="Li W."/>
            <person name="Guo W."/>
            <person name="Chen H."/>
            <person name="Zhou L."/>
            <person name="Ni X."/>
            <person name="Tian J."/>
            <person name="Zhou Y."/>
            <person name="Sheng Y."/>
            <person name="Liu T."/>
            <person name="Pan Y."/>
            <person name="Xia L."/>
            <person name="Li J."/>
            <person name="Zhao F."/>
            <person name="Cao W."/>
        </authorList>
    </citation>
    <scope>NUCLEOTIDE SEQUENCE</scope>
    <source>
        <strain evidence="1">Dsil-2018</strain>
    </source>
</reference>
<dbReference type="EMBL" id="CM023477">
    <property type="protein sequence ID" value="KAH7938149.1"/>
    <property type="molecule type" value="Genomic_DNA"/>
</dbReference>
<evidence type="ECO:0000313" key="2">
    <source>
        <dbReference type="Proteomes" id="UP000821865"/>
    </source>
</evidence>